<name>A0A3N0XYR6_ANAGA</name>
<dbReference type="EMBL" id="RJVU01057109">
    <property type="protein sequence ID" value="ROK35614.1"/>
    <property type="molecule type" value="Genomic_DNA"/>
</dbReference>
<proteinExistence type="predicted"/>
<feature type="transmembrane region" description="Helical" evidence="2">
    <location>
        <begin position="189"/>
        <end position="215"/>
    </location>
</feature>
<evidence type="ECO:0000313" key="3">
    <source>
        <dbReference type="EMBL" id="ROK35614.1"/>
    </source>
</evidence>
<accession>A0A3N0XYR6</accession>
<keyword evidence="2" id="KW-1133">Transmembrane helix</keyword>
<keyword evidence="2" id="KW-0472">Membrane</keyword>
<evidence type="ECO:0000256" key="1">
    <source>
        <dbReference type="SAM" id="MobiDB-lite"/>
    </source>
</evidence>
<evidence type="ECO:0000256" key="2">
    <source>
        <dbReference type="SAM" id="Phobius"/>
    </source>
</evidence>
<reference evidence="3 4" key="1">
    <citation type="submission" date="2018-10" db="EMBL/GenBank/DDBJ databases">
        <title>Genome assembly for a Yunnan-Guizhou Plateau 3E fish, Anabarilius grahami (Regan), and its evolutionary and genetic applications.</title>
        <authorList>
            <person name="Jiang W."/>
        </authorList>
    </citation>
    <scope>NUCLEOTIDE SEQUENCE [LARGE SCALE GENOMIC DNA]</scope>
    <source>
        <strain evidence="3">AG-KIZ</strain>
        <tissue evidence="3">Muscle</tissue>
    </source>
</reference>
<comment type="caution">
    <text evidence="3">The sequence shown here is derived from an EMBL/GenBank/DDBJ whole genome shotgun (WGS) entry which is preliminary data.</text>
</comment>
<keyword evidence="4" id="KW-1185">Reference proteome</keyword>
<keyword evidence="2" id="KW-0812">Transmembrane</keyword>
<evidence type="ECO:0000313" key="4">
    <source>
        <dbReference type="Proteomes" id="UP000281406"/>
    </source>
</evidence>
<dbReference type="AlphaFoldDB" id="A0A3N0XYR6"/>
<dbReference type="Proteomes" id="UP000281406">
    <property type="component" value="Unassembled WGS sequence"/>
</dbReference>
<sequence length="219" mass="23932">MSLFLTPNNPANQLISIFQHGCPIEEYAQDFLEVSNLVPWNDSSMKIMFWCGLDDHLYNLIPATATTCSLESHIDYVLWLYGSSLTDNTVEEDASSTLSLSRQFTPAILISEVLSVKPPNTTELLSKSSAIFTLHASPGVSSLPSSQRSCLKQRRPDSKASGPTYYGRRDCSEDLKSSVLTSRILASNYGVSTAVVVICFTMGVFKIVCTAMVVICSAP</sequence>
<protein>
    <submittedName>
        <fullName evidence="3">Uncharacterized protein</fullName>
    </submittedName>
</protein>
<organism evidence="3 4">
    <name type="scientific">Anabarilius grahami</name>
    <name type="common">Kanglang fish</name>
    <name type="synonym">Barilius grahami</name>
    <dbReference type="NCBI Taxonomy" id="495550"/>
    <lineage>
        <taxon>Eukaryota</taxon>
        <taxon>Metazoa</taxon>
        <taxon>Chordata</taxon>
        <taxon>Craniata</taxon>
        <taxon>Vertebrata</taxon>
        <taxon>Euteleostomi</taxon>
        <taxon>Actinopterygii</taxon>
        <taxon>Neopterygii</taxon>
        <taxon>Teleostei</taxon>
        <taxon>Ostariophysi</taxon>
        <taxon>Cypriniformes</taxon>
        <taxon>Xenocyprididae</taxon>
        <taxon>Xenocypridinae</taxon>
        <taxon>Xenocypridinae incertae sedis</taxon>
        <taxon>Anabarilius</taxon>
    </lineage>
</organism>
<feature type="compositionally biased region" description="Polar residues" evidence="1">
    <location>
        <begin position="140"/>
        <end position="150"/>
    </location>
</feature>
<gene>
    <name evidence="3" type="ORF">DPX16_17357</name>
</gene>
<feature type="region of interest" description="Disordered" evidence="1">
    <location>
        <begin position="140"/>
        <end position="165"/>
    </location>
</feature>